<keyword evidence="3" id="KW-1185">Reference proteome</keyword>
<evidence type="ECO:0000313" key="3">
    <source>
        <dbReference type="Proteomes" id="UP000282985"/>
    </source>
</evidence>
<dbReference type="RefSeq" id="WP_127344769.1">
    <property type="nucleotide sequence ID" value="NZ_RJJX01000028.1"/>
</dbReference>
<proteinExistence type="predicted"/>
<dbReference type="AlphaFoldDB" id="A0A434AFE2"/>
<gene>
    <name evidence="2" type="ORF">DLK05_14920</name>
</gene>
<dbReference type="InterPro" id="IPR013693">
    <property type="entry name" value="SpoIID/LytB_N"/>
</dbReference>
<dbReference type="GO" id="GO:0030435">
    <property type="term" value="P:sporulation resulting in formation of a cellular spore"/>
    <property type="evidence" value="ECO:0007669"/>
    <property type="project" value="InterPro"/>
</dbReference>
<dbReference type="Pfam" id="PF08486">
    <property type="entry name" value="SpoIID"/>
    <property type="match status" value="1"/>
</dbReference>
<dbReference type="PANTHER" id="PTHR30032">
    <property type="entry name" value="N-ACETYLMURAMOYL-L-ALANINE AMIDASE-RELATED"/>
    <property type="match status" value="1"/>
</dbReference>
<organism evidence="2 3">
    <name type="scientific">Ancylomarina longa</name>
    <dbReference type="NCBI Taxonomy" id="2487017"/>
    <lineage>
        <taxon>Bacteria</taxon>
        <taxon>Pseudomonadati</taxon>
        <taxon>Bacteroidota</taxon>
        <taxon>Bacteroidia</taxon>
        <taxon>Marinilabiliales</taxon>
        <taxon>Marinifilaceae</taxon>
        <taxon>Ancylomarina</taxon>
    </lineage>
</organism>
<sequence length="443" mass="50129">MKEPQLRIGIMYEKEISFHLNGTYVLQQNNKEYTGKQSVAYEDGIISFDGISVPVEALVFYPKDYNQGSFELFDVTIGIKFHWERKENQSFKGALHFICENEKITAINVLALEDYLISVISSEMSANSSLELLKAHAVISRSWLMAQVIKGETLQQSDTKYQSIVENEAEYIRWYDREDHVNFDVCADDHCQRYQGITKQSTSLVVEAINATRGLVLTSEGEICDARFSKCCGGVAETFENVWEPVNHKYLQAVIDNPHTPVGYDMDLEKEAAADKWIRTSPEAFCNTTDKEILSQVLNDYDQETMDFYRWKVAYSQAEIADLIARKTGKEFGQILDLIPIERGESGRLIKLKIVGSKRSLVIGKELEIRKVLSESHLYSSEFVVDKLGIEKGVPAQFVLIGAGWGHGVGLCQIGAAVMGAKGYKYDEILLHYFRGAALEKRY</sequence>
<protein>
    <submittedName>
        <fullName evidence="2">SpoIID/LytB domain-containing protein</fullName>
    </submittedName>
</protein>
<evidence type="ECO:0000313" key="2">
    <source>
        <dbReference type="EMBL" id="RUT73094.1"/>
    </source>
</evidence>
<accession>A0A434AFE2</accession>
<dbReference type="InterPro" id="IPR051922">
    <property type="entry name" value="Bact_Sporulation_Assoc"/>
</dbReference>
<dbReference type="NCBIfam" id="TIGR02669">
    <property type="entry name" value="SpoIID_LytB"/>
    <property type="match status" value="1"/>
</dbReference>
<comment type="caution">
    <text evidence="2">The sequence shown here is derived from an EMBL/GenBank/DDBJ whole genome shotgun (WGS) entry which is preliminary data.</text>
</comment>
<feature type="domain" description="Sporulation stage II protein D amidase enhancer LytB N-terminal" evidence="1">
    <location>
        <begin position="101"/>
        <end position="218"/>
    </location>
</feature>
<evidence type="ECO:0000259" key="1">
    <source>
        <dbReference type="Pfam" id="PF08486"/>
    </source>
</evidence>
<name>A0A434AFE2_9BACT</name>
<dbReference type="OrthoDB" id="1110483at2"/>
<dbReference type="GO" id="GO:0030288">
    <property type="term" value="C:outer membrane-bounded periplasmic space"/>
    <property type="evidence" value="ECO:0007669"/>
    <property type="project" value="TreeGrafter"/>
</dbReference>
<dbReference type="EMBL" id="RJJX01000028">
    <property type="protein sequence ID" value="RUT73094.1"/>
    <property type="molecule type" value="Genomic_DNA"/>
</dbReference>
<dbReference type="Proteomes" id="UP000282985">
    <property type="component" value="Unassembled WGS sequence"/>
</dbReference>
<dbReference type="InterPro" id="IPR013486">
    <property type="entry name" value="SpoIID/LytB"/>
</dbReference>
<reference evidence="2 3" key="1">
    <citation type="submission" date="2018-11" db="EMBL/GenBank/DDBJ databases">
        <title>Parancylomarina longa gen. nov., sp. nov., isolated from sediments of southern Okinawa.</title>
        <authorList>
            <person name="Fu T."/>
        </authorList>
    </citation>
    <scope>NUCLEOTIDE SEQUENCE [LARGE SCALE GENOMIC DNA]</scope>
    <source>
        <strain evidence="2 3">T3-2 S1-C</strain>
    </source>
</reference>
<dbReference type="PANTHER" id="PTHR30032:SF4">
    <property type="entry name" value="AMIDASE ENHANCER"/>
    <property type="match status" value="1"/>
</dbReference>